<name>A0AAV8QIV4_ENSVE</name>
<feature type="compositionally biased region" description="Low complexity" evidence="1">
    <location>
        <begin position="13"/>
        <end position="22"/>
    </location>
</feature>
<keyword evidence="3" id="KW-1185">Reference proteome</keyword>
<protein>
    <recommendedName>
        <fullName evidence="4">Protein dehydration-induced 19 C-terminal domain-containing protein</fullName>
    </recommendedName>
</protein>
<organism evidence="2 3">
    <name type="scientific">Ensete ventricosum</name>
    <name type="common">Abyssinian banana</name>
    <name type="synonym">Musa ensete</name>
    <dbReference type="NCBI Taxonomy" id="4639"/>
    <lineage>
        <taxon>Eukaryota</taxon>
        <taxon>Viridiplantae</taxon>
        <taxon>Streptophyta</taxon>
        <taxon>Embryophyta</taxon>
        <taxon>Tracheophyta</taxon>
        <taxon>Spermatophyta</taxon>
        <taxon>Magnoliopsida</taxon>
        <taxon>Liliopsida</taxon>
        <taxon>Zingiberales</taxon>
        <taxon>Musaceae</taxon>
        <taxon>Ensete</taxon>
    </lineage>
</organism>
<dbReference type="AlphaFoldDB" id="A0AAV8QIV4"/>
<comment type="caution">
    <text evidence="2">The sequence shown here is derived from an EMBL/GenBank/DDBJ whole genome shotgun (WGS) entry which is preliminary data.</text>
</comment>
<proteinExistence type="predicted"/>
<evidence type="ECO:0000313" key="3">
    <source>
        <dbReference type="Proteomes" id="UP001222027"/>
    </source>
</evidence>
<accession>A0AAV8QIV4</accession>
<feature type="region of interest" description="Disordered" evidence="1">
    <location>
        <begin position="1"/>
        <end position="33"/>
    </location>
</feature>
<gene>
    <name evidence="2" type="ORF">OPV22_021447</name>
</gene>
<evidence type="ECO:0000313" key="2">
    <source>
        <dbReference type="EMBL" id="KAJ8477720.1"/>
    </source>
</evidence>
<dbReference type="Proteomes" id="UP001222027">
    <property type="component" value="Unassembled WGS sequence"/>
</dbReference>
<evidence type="ECO:0000256" key="1">
    <source>
        <dbReference type="SAM" id="MobiDB-lite"/>
    </source>
</evidence>
<sequence length="102" mass="11098">MKQVLSCPKKGGSQSSDSYHQSSQRRKRTLSGIPKSFFHSVTNGEEEVSASLLTAFLAATLPISLSQNALLQASPPIFIPQNHRKEQGKKTEMGTCAFSSLM</sequence>
<dbReference type="EMBL" id="JAQQAF010000006">
    <property type="protein sequence ID" value="KAJ8477720.1"/>
    <property type="molecule type" value="Genomic_DNA"/>
</dbReference>
<evidence type="ECO:0008006" key="4">
    <source>
        <dbReference type="Google" id="ProtNLM"/>
    </source>
</evidence>
<reference evidence="2 3" key="1">
    <citation type="submission" date="2022-12" db="EMBL/GenBank/DDBJ databases">
        <title>Chromosome-scale assembly of the Ensete ventricosum genome.</title>
        <authorList>
            <person name="Dussert Y."/>
            <person name="Stocks J."/>
            <person name="Wendawek A."/>
            <person name="Woldeyes F."/>
            <person name="Nichols R.A."/>
            <person name="Borrell J.S."/>
        </authorList>
    </citation>
    <scope>NUCLEOTIDE SEQUENCE [LARGE SCALE GENOMIC DNA]</scope>
    <source>
        <strain evidence="3">cv. Maze</strain>
        <tissue evidence="2">Seeds</tissue>
    </source>
</reference>